<feature type="domain" description="DUF6589" evidence="1">
    <location>
        <begin position="28"/>
        <end position="206"/>
    </location>
</feature>
<accession>A0A1X7U904</accession>
<proteinExistence type="predicted"/>
<reference evidence="2" key="1">
    <citation type="submission" date="2017-05" db="UniProtKB">
        <authorList>
            <consortium name="EnsemblMetazoa"/>
        </authorList>
    </citation>
    <scope>IDENTIFICATION</scope>
</reference>
<dbReference type="InterPro" id="IPR046496">
    <property type="entry name" value="DUF6589"/>
</dbReference>
<dbReference type="EnsemblMetazoa" id="Aqu2.1.24432_001">
    <property type="protein sequence ID" value="Aqu2.1.24432_001"/>
    <property type="gene ID" value="Aqu2.1.24432"/>
</dbReference>
<organism evidence="2">
    <name type="scientific">Amphimedon queenslandica</name>
    <name type="common">Sponge</name>
    <dbReference type="NCBI Taxonomy" id="400682"/>
    <lineage>
        <taxon>Eukaryota</taxon>
        <taxon>Metazoa</taxon>
        <taxon>Porifera</taxon>
        <taxon>Demospongiae</taxon>
        <taxon>Heteroscleromorpha</taxon>
        <taxon>Haplosclerida</taxon>
        <taxon>Niphatidae</taxon>
        <taxon>Amphimedon</taxon>
    </lineage>
</organism>
<dbReference type="InParanoid" id="A0A1X7U904"/>
<name>A0A1X7U904_AMPQE</name>
<dbReference type="Pfam" id="PF20231">
    <property type="entry name" value="DUF6589"/>
    <property type="match status" value="1"/>
</dbReference>
<evidence type="ECO:0000313" key="2">
    <source>
        <dbReference type="EnsemblMetazoa" id="Aqu2.1.24432_001"/>
    </source>
</evidence>
<sequence length="248" mass="28789">MHFVRISISSLPPVTPQLCFQFQCVRAESLSPTPSDNDAIIANLKVFFGSILCENLSFVEKCFEDLVPSHIIQRKSSEMSLKSDIIPLGIILKSENKTKDMIDIIIEHHKYVPHLEKTETQRVPGTCETEEVSVPVLHQIRFGSDHLTKVRALSAIKQRVNPDTPVDRCEGIIPVIEDWHMKLTLFEVIWKYFYSNKSVFDHGTLYQLLNQQQCQHWELRMSVNGQKKCLKVYGLRKKKHEQLKWIIY</sequence>
<dbReference type="AlphaFoldDB" id="A0A1X7U904"/>
<evidence type="ECO:0000259" key="1">
    <source>
        <dbReference type="Pfam" id="PF20231"/>
    </source>
</evidence>
<protein>
    <recommendedName>
        <fullName evidence="1">DUF6589 domain-containing protein</fullName>
    </recommendedName>
</protein>